<dbReference type="AlphaFoldDB" id="A0A3M8Q9Z8"/>
<evidence type="ECO:0000313" key="9">
    <source>
        <dbReference type="Proteomes" id="UP000280507"/>
    </source>
</evidence>
<dbReference type="FunFam" id="3.90.226.10:FF:000029">
    <property type="entry name" value="Peptidase, S41 family"/>
    <property type="match status" value="1"/>
</dbReference>
<comment type="caution">
    <text evidence="8">The sequence shown here is derived from an EMBL/GenBank/DDBJ whole genome shotgun (WGS) entry which is preliminary data.</text>
</comment>
<organism evidence="8 9">
    <name type="scientific">Marinomonas hwangdonensis</name>
    <dbReference type="NCBI Taxonomy" id="1053647"/>
    <lineage>
        <taxon>Bacteria</taxon>
        <taxon>Pseudomonadati</taxon>
        <taxon>Pseudomonadota</taxon>
        <taxon>Gammaproteobacteria</taxon>
        <taxon>Oceanospirillales</taxon>
        <taxon>Oceanospirillaceae</taxon>
        <taxon>Marinomonas</taxon>
    </lineage>
</organism>
<dbReference type="CDD" id="cd06782">
    <property type="entry name" value="cpPDZ_CPP-like"/>
    <property type="match status" value="1"/>
</dbReference>
<dbReference type="EMBL" id="RIZG01000001">
    <property type="protein sequence ID" value="RNF52582.1"/>
    <property type="molecule type" value="Genomic_DNA"/>
</dbReference>
<feature type="chain" id="PRO_5018030743" evidence="6">
    <location>
        <begin position="24"/>
        <end position="425"/>
    </location>
</feature>
<name>A0A3M8Q9Z8_9GAMM</name>
<gene>
    <name evidence="8" type="ORF">EBI00_00200</name>
</gene>
<dbReference type="Gene3D" id="2.30.42.10">
    <property type="match status" value="1"/>
</dbReference>
<sequence length="425" mass="46118">MPHFLQKSFVVLLVALLAQPALAAETPSSSKLPYVEIQSFVETFETIREGYVESMSDEDILRNALKGMASGLDPHSEYFTKQELADFNELTSGSYAGIGVEVEMKDKRLIVVTPIDGSVAAEAGILPGDVIIKIDNTVIMGLGMQDIVTLMRGEIGSTVELDIERDGEIQHYELTRQLVEEASVTQKWLDSGIAYIRISQFQSGSDLEFYTVIDTLKAESDIRGVVLDLRNNPGGVLQSAVGVADAFIDQGMIVYTDGRHEMSKSEFKATKKNTRLGHLPVVVLVNEGSASASEIVAGALQDHQRAVILGIETFGKGSVQTVVPLSNGDAVKLTTALYYTPKGRSIQAQGITPDLIVPQAKLTFEKGAFFVKEAELKGHLGNGSGGIERTSMDVQADINELAKQDFQLFQALTILKTLPKLVKQP</sequence>
<feature type="signal peptide" evidence="6">
    <location>
        <begin position="1"/>
        <end position="23"/>
    </location>
</feature>
<dbReference type="GO" id="GO:0007165">
    <property type="term" value="P:signal transduction"/>
    <property type="evidence" value="ECO:0007669"/>
    <property type="project" value="TreeGrafter"/>
</dbReference>
<dbReference type="InterPro" id="IPR005151">
    <property type="entry name" value="Tail-specific_protease"/>
</dbReference>
<keyword evidence="4 5" id="KW-0720">Serine protease</keyword>
<dbReference type="RefSeq" id="WP_123093924.1">
    <property type="nucleotide sequence ID" value="NZ_RIZG01000001.1"/>
</dbReference>
<dbReference type="CDD" id="cd07560">
    <property type="entry name" value="Peptidase_S41_CPP"/>
    <property type="match status" value="1"/>
</dbReference>
<dbReference type="PANTHER" id="PTHR32060">
    <property type="entry name" value="TAIL-SPECIFIC PROTEASE"/>
    <property type="match status" value="1"/>
</dbReference>
<dbReference type="SMART" id="SM00228">
    <property type="entry name" value="PDZ"/>
    <property type="match status" value="1"/>
</dbReference>
<accession>A0A3M8Q9Z8</accession>
<proteinExistence type="inferred from homology"/>
<dbReference type="PANTHER" id="PTHR32060:SF30">
    <property type="entry name" value="CARBOXY-TERMINAL PROCESSING PROTEASE CTPA"/>
    <property type="match status" value="1"/>
</dbReference>
<dbReference type="SUPFAM" id="SSF52096">
    <property type="entry name" value="ClpP/crotonase"/>
    <property type="match status" value="1"/>
</dbReference>
<dbReference type="InterPro" id="IPR036034">
    <property type="entry name" value="PDZ_sf"/>
</dbReference>
<feature type="domain" description="PDZ" evidence="7">
    <location>
        <begin position="84"/>
        <end position="152"/>
    </location>
</feature>
<dbReference type="GO" id="GO:0030288">
    <property type="term" value="C:outer membrane-bounded periplasmic space"/>
    <property type="evidence" value="ECO:0007669"/>
    <property type="project" value="TreeGrafter"/>
</dbReference>
<dbReference type="Proteomes" id="UP000280507">
    <property type="component" value="Unassembled WGS sequence"/>
</dbReference>
<evidence type="ECO:0000256" key="2">
    <source>
        <dbReference type="ARBA" id="ARBA00022670"/>
    </source>
</evidence>
<comment type="similarity">
    <text evidence="1 5">Belongs to the peptidase S41A family.</text>
</comment>
<keyword evidence="9" id="KW-1185">Reference proteome</keyword>
<evidence type="ECO:0000259" key="7">
    <source>
        <dbReference type="PROSITE" id="PS50106"/>
    </source>
</evidence>
<dbReference type="Pfam" id="PF17820">
    <property type="entry name" value="PDZ_6"/>
    <property type="match status" value="1"/>
</dbReference>
<dbReference type="Gene3D" id="3.30.750.44">
    <property type="match status" value="1"/>
</dbReference>
<dbReference type="Pfam" id="PF03572">
    <property type="entry name" value="Peptidase_S41"/>
    <property type="match status" value="1"/>
</dbReference>
<dbReference type="PROSITE" id="PS50106">
    <property type="entry name" value="PDZ"/>
    <property type="match status" value="1"/>
</dbReference>
<evidence type="ECO:0000256" key="3">
    <source>
        <dbReference type="ARBA" id="ARBA00022801"/>
    </source>
</evidence>
<dbReference type="Gene3D" id="3.90.226.10">
    <property type="entry name" value="2-enoyl-CoA Hydratase, Chain A, domain 1"/>
    <property type="match status" value="1"/>
</dbReference>
<dbReference type="GO" id="GO:0006508">
    <property type="term" value="P:proteolysis"/>
    <property type="evidence" value="ECO:0007669"/>
    <property type="project" value="UniProtKB-KW"/>
</dbReference>
<keyword evidence="3 5" id="KW-0378">Hydrolase</keyword>
<keyword evidence="2 5" id="KW-0645">Protease</keyword>
<dbReference type="InterPro" id="IPR029045">
    <property type="entry name" value="ClpP/crotonase-like_dom_sf"/>
</dbReference>
<dbReference type="OrthoDB" id="9812068at2"/>
<dbReference type="InterPro" id="IPR041489">
    <property type="entry name" value="PDZ_6"/>
</dbReference>
<dbReference type="GO" id="GO:0008236">
    <property type="term" value="F:serine-type peptidase activity"/>
    <property type="evidence" value="ECO:0007669"/>
    <property type="project" value="UniProtKB-KW"/>
</dbReference>
<dbReference type="NCBIfam" id="TIGR00225">
    <property type="entry name" value="prc"/>
    <property type="match status" value="1"/>
</dbReference>
<evidence type="ECO:0000256" key="1">
    <source>
        <dbReference type="ARBA" id="ARBA00009179"/>
    </source>
</evidence>
<dbReference type="SUPFAM" id="SSF50156">
    <property type="entry name" value="PDZ domain-like"/>
    <property type="match status" value="1"/>
</dbReference>
<keyword evidence="6" id="KW-0732">Signal</keyword>
<dbReference type="InterPro" id="IPR001478">
    <property type="entry name" value="PDZ"/>
</dbReference>
<reference evidence="8 9" key="1">
    <citation type="journal article" date="2012" name="Int. J. Syst. Evol. Microbiol.">
        <title>Marinomonas hwangdonensis sp. nov., isolated from seawater.</title>
        <authorList>
            <person name="Jung Y.T."/>
            <person name="Oh T.K."/>
            <person name="Yoon J.H."/>
        </authorList>
    </citation>
    <scope>NUCLEOTIDE SEQUENCE [LARGE SCALE GENOMIC DNA]</scope>
    <source>
        <strain evidence="8 9">HDW-15</strain>
    </source>
</reference>
<protein>
    <submittedName>
        <fullName evidence="8">S41 family peptidase</fullName>
    </submittedName>
</protein>
<evidence type="ECO:0000313" key="8">
    <source>
        <dbReference type="EMBL" id="RNF52582.1"/>
    </source>
</evidence>
<dbReference type="InterPro" id="IPR004447">
    <property type="entry name" value="Peptidase_S41A"/>
</dbReference>
<evidence type="ECO:0000256" key="6">
    <source>
        <dbReference type="SAM" id="SignalP"/>
    </source>
</evidence>
<dbReference type="SMART" id="SM00245">
    <property type="entry name" value="TSPc"/>
    <property type="match status" value="1"/>
</dbReference>
<dbReference type="GO" id="GO:0004175">
    <property type="term" value="F:endopeptidase activity"/>
    <property type="evidence" value="ECO:0007669"/>
    <property type="project" value="TreeGrafter"/>
</dbReference>
<evidence type="ECO:0000256" key="5">
    <source>
        <dbReference type="RuleBase" id="RU004404"/>
    </source>
</evidence>
<evidence type="ECO:0000256" key="4">
    <source>
        <dbReference type="ARBA" id="ARBA00022825"/>
    </source>
</evidence>